<dbReference type="Proteomes" id="UP000011083">
    <property type="component" value="Unassembled WGS sequence"/>
</dbReference>
<evidence type="ECO:0000313" key="1">
    <source>
        <dbReference type="EMBL" id="ELR15823.1"/>
    </source>
</evidence>
<dbReference type="GeneID" id="14916447"/>
<keyword evidence="2" id="KW-1185">Reference proteome</keyword>
<proteinExistence type="predicted"/>
<organism evidence="1 2">
    <name type="scientific">Acanthamoeba castellanii (strain ATCC 30010 / Neff)</name>
    <dbReference type="NCBI Taxonomy" id="1257118"/>
    <lineage>
        <taxon>Eukaryota</taxon>
        <taxon>Amoebozoa</taxon>
        <taxon>Discosea</taxon>
        <taxon>Longamoebia</taxon>
        <taxon>Centramoebida</taxon>
        <taxon>Acanthamoebidae</taxon>
        <taxon>Acanthamoeba</taxon>
    </lineage>
</organism>
<dbReference type="KEGG" id="acan:ACA1_079180"/>
<protein>
    <submittedName>
        <fullName evidence="1">Uncharacterized protein</fullName>
    </submittedName>
</protein>
<sequence length="85" mass="9366">MDSVSVATREILGNGLLRRGWVRHGRAYGVERGGLAGPSGVLRLRRRSGTLPRRFRGAVSGRRAWILRGRRRARGHPGRAELSGP</sequence>
<gene>
    <name evidence="1" type="ORF">ACA1_079180</name>
</gene>
<dbReference type="EMBL" id="KB008022">
    <property type="protein sequence ID" value="ELR15823.1"/>
    <property type="molecule type" value="Genomic_DNA"/>
</dbReference>
<evidence type="ECO:0000313" key="2">
    <source>
        <dbReference type="Proteomes" id="UP000011083"/>
    </source>
</evidence>
<reference evidence="1 2" key="1">
    <citation type="journal article" date="2013" name="Genome Biol.">
        <title>Genome of Acanthamoeba castellanii highlights extensive lateral gene transfer and early evolution of tyrosine kinase signaling.</title>
        <authorList>
            <person name="Clarke M."/>
            <person name="Lohan A.J."/>
            <person name="Liu B."/>
            <person name="Lagkouvardos I."/>
            <person name="Roy S."/>
            <person name="Zafar N."/>
            <person name="Bertelli C."/>
            <person name="Schilde C."/>
            <person name="Kianianmomeni A."/>
            <person name="Burglin T.R."/>
            <person name="Frech C."/>
            <person name="Turcotte B."/>
            <person name="Kopec K.O."/>
            <person name="Synnott J.M."/>
            <person name="Choo C."/>
            <person name="Paponov I."/>
            <person name="Finkler A."/>
            <person name="Soon Heng Tan C."/>
            <person name="Hutchins A.P."/>
            <person name="Weinmeier T."/>
            <person name="Rattei T."/>
            <person name="Chu J.S."/>
            <person name="Gimenez G."/>
            <person name="Irimia M."/>
            <person name="Rigden D.J."/>
            <person name="Fitzpatrick D.A."/>
            <person name="Lorenzo-Morales J."/>
            <person name="Bateman A."/>
            <person name="Chiu C.H."/>
            <person name="Tang P."/>
            <person name="Hegemann P."/>
            <person name="Fromm H."/>
            <person name="Raoult D."/>
            <person name="Greub G."/>
            <person name="Miranda-Saavedra D."/>
            <person name="Chen N."/>
            <person name="Nash P."/>
            <person name="Ginger M.L."/>
            <person name="Horn M."/>
            <person name="Schaap P."/>
            <person name="Caler L."/>
            <person name="Loftus B."/>
        </authorList>
    </citation>
    <scope>NUCLEOTIDE SEQUENCE [LARGE SCALE GENOMIC DNA]</scope>
    <source>
        <strain evidence="1 2">Neff</strain>
    </source>
</reference>
<name>L8GT80_ACACF</name>
<dbReference type="RefSeq" id="XP_004337836.1">
    <property type="nucleotide sequence ID" value="XM_004337788.1"/>
</dbReference>
<dbReference type="AlphaFoldDB" id="L8GT80"/>
<accession>L8GT80</accession>
<dbReference type="VEuPathDB" id="AmoebaDB:ACA1_079180"/>